<dbReference type="Gene3D" id="1.10.510.10">
    <property type="entry name" value="Transferase(Phosphotransferase) domain 1"/>
    <property type="match status" value="1"/>
</dbReference>
<dbReference type="InterPro" id="IPR008271">
    <property type="entry name" value="Ser/Thr_kinase_AS"/>
</dbReference>
<dbReference type="PROSITE" id="PS50011">
    <property type="entry name" value="PROTEIN_KINASE_DOM"/>
    <property type="match status" value="1"/>
</dbReference>
<accession>A0A4C1WJ02</accession>
<dbReference type="InterPro" id="IPR051180">
    <property type="entry name" value="IKK"/>
</dbReference>
<keyword evidence="7 11" id="KW-0418">Kinase</keyword>
<dbReference type="Pfam" id="PF00069">
    <property type="entry name" value="Pkinase"/>
    <property type="match status" value="1"/>
</dbReference>
<dbReference type="AlphaFoldDB" id="A0A4C1WJ02"/>
<evidence type="ECO:0000256" key="2">
    <source>
        <dbReference type="ARBA" id="ARBA00012442"/>
    </source>
</evidence>
<evidence type="ECO:0000256" key="9">
    <source>
        <dbReference type="ARBA" id="ARBA00048789"/>
    </source>
</evidence>
<dbReference type="EC" id="2.7.11.10" evidence="2"/>
<dbReference type="SMART" id="SM00220">
    <property type="entry name" value="S_TKc"/>
    <property type="match status" value="1"/>
</dbReference>
<dbReference type="PROSITE" id="PS00108">
    <property type="entry name" value="PROTEIN_KINASE_ST"/>
    <property type="match status" value="1"/>
</dbReference>
<keyword evidence="8" id="KW-0067">ATP-binding</keyword>
<protein>
    <recommendedName>
        <fullName evidence="2">IkappaB kinase</fullName>
        <ecNumber evidence="2">2.7.11.10</ecNumber>
    </recommendedName>
</protein>
<keyword evidence="5" id="KW-0808">Transferase</keyword>
<evidence type="ECO:0000256" key="7">
    <source>
        <dbReference type="ARBA" id="ARBA00022777"/>
    </source>
</evidence>
<comment type="subcellular location">
    <subcellularLocation>
        <location evidence="1">Cytoplasm</location>
    </subcellularLocation>
</comment>
<proteinExistence type="predicted"/>
<evidence type="ECO:0000313" key="11">
    <source>
        <dbReference type="EMBL" id="GBP50319.1"/>
    </source>
</evidence>
<comment type="catalytic activity">
    <reaction evidence="9">
        <text>L-seryl-[I-kappa-B protein] + ATP = O-phospho-L-seryl-[I-kappa-B protein] + ADP + H(+)</text>
        <dbReference type="Rhea" id="RHEA:19073"/>
        <dbReference type="Rhea" id="RHEA-COMP:13698"/>
        <dbReference type="Rhea" id="RHEA-COMP:13699"/>
        <dbReference type="ChEBI" id="CHEBI:15378"/>
        <dbReference type="ChEBI" id="CHEBI:29999"/>
        <dbReference type="ChEBI" id="CHEBI:30616"/>
        <dbReference type="ChEBI" id="CHEBI:83421"/>
        <dbReference type="ChEBI" id="CHEBI:456216"/>
        <dbReference type="EC" id="2.7.11.10"/>
    </reaction>
</comment>
<dbReference type="PANTHER" id="PTHR22969">
    <property type="entry name" value="IKB KINASE"/>
    <property type="match status" value="1"/>
</dbReference>
<dbReference type="InterPro" id="IPR011009">
    <property type="entry name" value="Kinase-like_dom_sf"/>
</dbReference>
<dbReference type="Proteomes" id="UP000299102">
    <property type="component" value="Unassembled WGS sequence"/>
</dbReference>
<evidence type="ECO:0000256" key="3">
    <source>
        <dbReference type="ARBA" id="ARBA00022490"/>
    </source>
</evidence>
<keyword evidence="6" id="KW-0547">Nucleotide-binding</keyword>
<dbReference type="InterPro" id="IPR046375">
    <property type="entry name" value="IKBKB_SDD_sf"/>
</dbReference>
<dbReference type="InterPro" id="IPR000719">
    <property type="entry name" value="Prot_kinase_dom"/>
</dbReference>
<evidence type="ECO:0000256" key="5">
    <source>
        <dbReference type="ARBA" id="ARBA00022679"/>
    </source>
</evidence>
<dbReference type="PANTHER" id="PTHR22969:SF17">
    <property type="entry name" value="INHIBITOR OF NUCLEAR FACTOR KAPPA-B KINASE SUBUNIT BETA"/>
    <property type="match status" value="1"/>
</dbReference>
<keyword evidence="12" id="KW-1185">Reference proteome</keyword>
<dbReference type="GO" id="GO:0008385">
    <property type="term" value="C:IkappaB kinase complex"/>
    <property type="evidence" value="ECO:0007669"/>
    <property type="project" value="TreeGrafter"/>
</dbReference>
<comment type="caution">
    <text evidence="11">The sequence shown here is derived from an EMBL/GenBank/DDBJ whole genome shotgun (WGS) entry which is preliminary data.</text>
</comment>
<evidence type="ECO:0000259" key="10">
    <source>
        <dbReference type="PROSITE" id="PS50011"/>
    </source>
</evidence>
<dbReference type="OrthoDB" id="267381at2759"/>
<gene>
    <name evidence="11" type="primary">IKBKB</name>
    <name evidence="11" type="ORF">EVAR_102288_1</name>
</gene>
<dbReference type="GO" id="GO:0033209">
    <property type="term" value="P:tumor necrosis factor-mediated signaling pathway"/>
    <property type="evidence" value="ECO:0007669"/>
    <property type="project" value="TreeGrafter"/>
</dbReference>
<dbReference type="EMBL" id="BGZK01000563">
    <property type="protein sequence ID" value="GBP50319.1"/>
    <property type="molecule type" value="Genomic_DNA"/>
</dbReference>
<evidence type="ECO:0000256" key="4">
    <source>
        <dbReference type="ARBA" id="ARBA00022527"/>
    </source>
</evidence>
<evidence type="ECO:0000256" key="1">
    <source>
        <dbReference type="ARBA" id="ARBA00004496"/>
    </source>
</evidence>
<dbReference type="GO" id="GO:0005524">
    <property type="term" value="F:ATP binding"/>
    <property type="evidence" value="ECO:0007669"/>
    <property type="project" value="UniProtKB-KW"/>
</dbReference>
<evidence type="ECO:0000256" key="8">
    <source>
        <dbReference type="ARBA" id="ARBA00022840"/>
    </source>
</evidence>
<sequence length="776" mass="89347">MEDIVFLGDWIKDRVLGSGSFGIVTLWKHKETEEKIAIKMCKWGDELTSKHKERWTNEVEMLQNCSNPNIVGTKPLPQEFISGLEQVNVSKLPILCMEYCSGGDLRQLLNKCESSSGLREIQIRQILSDVGNAMKFLHSSKITHRDLKPENIVMQITNEHSYEIGSQHHNNVIYKLIDLGYAKEIGPHSVCASFVGTLQYLAPEILHSKTYSNSVDYWSFGLLAFEIICGVRPFLPFMAPVQWMPHVKKKASENICVYETYHGDIAYSNEVFPENYISLPFKQLMEKWLRIALEWDPKLRGRNVPLKGVTFDLPSDKINQDLRISNVVLYSMLENILAKKVIKIFCVPLVLELAYEISSSTTISELKALIEKDTKMPLQEQILISLLTYSEIQEGELVEKFWNNQCNIMIFLYNRMYVIAENIEPNVPKAVQRCLEHPRALYNFKNSKELYKCGFYFVMTQKDLYNYFITGLSVRAESLKQEGRQLVLKHNCADKTMEKLLSKLETVQHIVNTGKTHVKLLKENDAGTYFLGGFEEIFKEADEIADKVTKLQSAWSQLTTRLHSAARRSNEILSSDLNNFVIKHNYETIVVDAYKVYTTYRKNERSFRTGEKQCSDIVKICYNCLKTRSKIFIEIQHQPFILKIVDLITEFNKIADIINNASENVNKLTSALTNLAEKQTDRMWTTISLLSNADISLNDLPYSVVSFQKREFKIGESVTTNYAKISKAADVNSDLSSLLQDSMKIKQNWTSLNNKVQQQKNMFKNTLFDFSFLKEN</sequence>
<dbReference type="GO" id="GO:0045944">
    <property type="term" value="P:positive regulation of transcription by RNA polymerase II"/>
    <property type="evidence" value="ECO:0007669"/>
    <property type="project" value="TreeGrafter"/>
</dbReference>
<evidence type="ECO:0000256" key="6">
    <source>
        <dbReference type="ARBA" id="ARBA00022741"/>
    </source>
</evidence>
<dbReference type="Gene3D" id="3.10.20.90">
    <property type="entry name" value="Phosphatidylinositol 3-kinase Catalytic Subunit, Chain A, domain 1"/>
    <property type="match status" value="1"/>
</dbReference>
<keyword evidence="3" id="KW-0963">Cytoplasm</keyword>
<dbReference type="Gene3D" id="1.20.1270.250">
    <property type="match status" value="1"/>
</dbReference>
<evidence type="ECO:0000313" key="12">
    <source>
        <dbReference type="Proteomes" id="UP000299102"/>
    </source>
</evidence>
<dbReference type="STRING" id="151549.A0A4C1WJ02"/>
<feature type="domain" description="Protein kinase" evidence="10">
    <location>
        <begin position="10"/>
        <end position="311"/>
    </location>
</feature>
<dbReference type="SUPFAM" id="SSF56112">
    <property type="entry name" value="Protein kinase-like (PK-like)"/>
    <property type="match status" value="1"/>
</dbReference>
<organism evidence="11 12">
    <name type="scientific">Eumeta variegata</name>
    <name type="common">Bagworm moth</name>
    <name type="synonym">Eumeta japonica</name>
    <dbReference type="NCBI Taxonomy" id="151549"/>
    <lineage>
        <taxon>Eukaryota</taxon>
        <taxon>Metazoa</taxon>
        <taxon>Ecdysozoa</taxon>
        <taxon>Arthropoda</taxon>
        <taxon>Hexapoda</taxon>
        <taxon>Insecta</taxon>
        <taxon>Pterygota</taxon>
        <taxon>Neoptera</taxon>
        <taxon>Endopterygota</taxon>
        <taxon>Lepidoptera</taxon>
        <taxon>Glossata</taxon>
        <taxon>Ditrysia</taxon>
        <taxon>Tineoidea</taxon>
        <taxon>Psychidae</taxon>
        <taxon>Oiketicinae</taxon>
        <taxon>Eumeta</taxon>
    </lineage>
</organism>
<reference evidence="11 12" key="1">
    <citation type="journal article" date="2019" name="Commun. Biol.">
        <title>The bagworm genome reveals a unique fibroin gene that provides high tensile strength.</title>
        <authorList>
            <person name="Kono N."/>
            <person name="Nakamura H."/>
            <person name="Ohtoshi R."/>
            <person name="Tomita M."/>
            <person name="Numata K."/>
            <person name="Arakawa K."/>
        </authorList>
    </citation>
    <scope>NUCLEOTIDE SEQUENCE [LARGE SCALE GENOMIC DNA]</scope>
</reference>
<name>A0A4C1WJ02_EUMVA</name>
<dbReference type="GO" id="GO:0008384">
    <property type="term" value="F:IkappaB kinase activity"/>
    <property type="evidence" value="ECO:0007669"/>
    <property type="project" value="UniProtKB-EC"/>
</dbReference>
<keyword evidence="4" id="KW-0723">Serine/threonine-protein kinase</keyword>